<evidence type="ECO:0000256" key="22">
    <source>
        <dbReference type="ARBA" id="ARBA00074056"/>
    </source>
</evidence>
<evidence type="ECO:0000256" key="26">
    <source>
        <dbReference type="PIRSR" id="PIRSR621190-2"/>
    </source>
</evidence>
<evidence type="ECO:0000256" key="10">
    <source>
        <dbReference type="ARBA" id="ARBA00022729"/>
    </source>
</evidence>
<evidence type="ECO:0000256" key="5">
    <source>
        <dbReference type="ARBA" id="ARBA00022530"/>
    </source>
</evidence>
<evidence type="ECO:0000256" key="19">
    <source>
        <dbReference type="ARBA" id="ARBA00023157"/>
    </source>
</evidence>
<keyword evidence="11" id="KW-0677">Repeat</keyword>
<evidence type="ECO:0000256" key="20">
    <source>
        <dbReference type="ARBA" id="ARBA00023180"/>
    </source>
</evidence>
<dbReference type="FunFam" id="2.110.10.10:FF:000008">
    <property type="entry name" value="Matrix metallopeptidase 19"/>
    <property type="match status" value="1"/>
</dbReference>
<dbReference type="Gene3D" id="2.110.10.10">
    <property type="entry name" value="Hemopexin-like domain"/>
    <property type="match status" value="2"/>
</dbReference>
<feature type="binding site" evidence="26">
    <location>
        <position position="430"/>
    </location>
    <ligand>
        <name>Ca(2+)</name>
        <dbReference type="ChEBI" id="CHEBI:29108"/>
        <label>4</label>
    </ligand>
</feature>
<evidence type="ECO:0000313" key="33">
    <source>
        <dbReference type="Proteomes" id="UP001066276"/>
    </source>
</evidence>
<evidence type="ECO:0000256" key="8">
    <source>
        <dbReference type="ARBA" id="ARBA00022670"/>
    </source>
</evidence>
<dbReference type="GO" id="GO:0030154">
    <property type="term" value="P:cell differentiation"/>
    <property type="evidence" value="ECO:0007669"/>
    <property type="project" value="UniProtKB-KW"/>
</dbReference>
<evidence type="ECO:0000256" key="27">
    <source>
        <dbReference type="PIRSR" id="PIRSR621190-4"/>
    </source>
</evidence>
<evidence type="ECO:0000256" key="16">
    <source>
        <dbReference type="ARBA" id="ARBA00023049"/>
    </source>
</evidence>
<dbReference type="SMART" id="SM00235">
    <property type="entry name" value="ZnMc"/>
    <property type="match status" value="1"/>
</dbReference>
<feature type="binding site" evidence="26">
    <location>
        <position position="155"/>
    </location>
    <ligand>
        <name>Ca(2+)</name>
        <dbReference type="ChEBI" id="CHEBI:29108"/>
        <label>2</label>
    </ligand>
</feature>
<gene>
    <name evidence="32" type="ORF">NDU88_000939</name>
</gene>
<dbReference type="PANTHER" id="PTHR10201">
    <property type="entry name" value="MATRIX METALLOPROTEINASE"/>
    <property type="match status" value="1"/>
</dbReference>
<keyword evidence="12" id="KW-0221">Differentiation</keyword>
<organism evidence="32 33">
    <name type="scientific">Pleurodeles waltl</name>
    <name type="common">Iberian ribbed newt</name>
    <dbReference type="NCBI Taxonomy" id="8319"/>
    <lineage>
        <taxon>Eukaryota</taxon>
        <taxon>Metazoa</taxon>
        <taxon>Chordata</taxon>
        <taxon>Craniata</taxon>
        <taxon>Vertebrata</taxon>
        <taxon>Euteleostomi</taxon>
        <taxon>Amphibia</taxon>
        <taxon>Batrachia</taxon>
        <taxon>Caudata</taxon>
        <taxon>Salamandroidea</taxon>
        <taxon>Salamandridae</taxon>
        <taxon>Pleurodelinae</taxon>
        <taxon>Pleurodeles</taxon>
    </lineage>
</organism>
<dbReference type="PROSITE" id="PS51642">
    <property type="entry name" value="HEMOPEXIN_2"/>
    <property type="match status" value="3"/>
</dbReference>
<evidence type="ECO:0000256" key="2">
    <source>
        <dbReference type="ARBA" id="ARBA00010370"/>
    </source>
</evidence>
<comment type="function">
    <text evidence="21">Endopeptidase that degrades various components of the extracellular matrix, such as aggrecan and cartilage oligomeric matrix protein (comp), during development, haemostasis and pathological conditions (arthritic disease). May also play a role in neovascularization or angiogenesis. Hydrolyzes collagen type IV, laminin, nidogen, nascin-C isoform, fibronectin, and type I gelatin.</text>
</comment>
<feature type="domain" description="Peptidase metallopeptidase" evidence="31">
    <location>
        <begin position="102"/>
        <end position="258"/>
    </location>
</feature>
<dbReference type="GO" id="GO:0005615">
    <property type="term" value="C:extracellular space"/>
    <property type="evidence" value="ECO:0007669"/>
    <property type="project" value="TreeGrafter"/>
</dbReference>
<evidence type="ECO:0000313" key="32">
    <source>
        <dbReference type="EMBL" id="KAJ1160437.1"/>
    </source>
</evidence>
<comment type="cofactor">
    <cofactor evidence="26">
        <name>Ca(2+)</name>
        <dbReference type="ChEBI" id="CHEBI:29108"/>
    </cofactor>
    <text evidence="26">Can bind about 5 Ca(2+) ions per subunit.</text>
</comment>
<feature type="repeat" description="Hemopexin" evidence="28">
    <location>
        <begin position="286"/>
        <end position="333"/>
    </location>
</feature>
<keyword evidence="9 25" id="KW-0479">Metal-binding</keyword>
<evidence type="ECO:0000259" key="31">
    <source>
        <dbReference type="SMART" id="SM00235"/>
    </source>
</evidence>
<keyword evidence="13" id="KW-0378">Hydrolase</keyword>
<dbReference type="GO" id="GO:0006508">
    <property type="term" value="P:proteolysis"/>
    <property type="evidence" value="ECO:0007669"/>
    <property type="project" value="UniProtKB-KW"/>
</dbReference>
<evidence type="ECO:0000256" key="7">
    <source>
        <dbReference type="ARBA" id="ARBA00022657"/>
    </source>
</evidence>
<feature type="region of interest" description="Disordered" evidence="29">
    <location>
        <begin position="260"/>
        <end position="285"/>
    </location>
</feature>
<feature type="repeat" description="Hemopexin" evidence="28">
    <location>
        <begin position="426"/>
        <end position="472"/>
    </location>
</feature>
<feature type="binding site" evidence="25">
    <location>
        <position position="223"/>
    </location>
    <ligand>
        <name>Zn(2+)</name>
        <dbReference type="ChEBI" id="CHEBI:29105"/>
        <label>2</label>
        <note>catalytic</note>
    </ligand>
</feature>
<keyword evidence="4" id="KW-0964">Secreted</keyword>
<protein>
    <recommendedName>
        <fullName evidence="22">Matrix metalloproteinase-19</fullName>
    </recommendedName>
    <alternativeName>
        <fullName evidence="23">Matrix metalloproteinase RASI</fullName>
    </alternativeName>
</protein>
<evidence type="ECO:0000256" key="14">
    <source>
        <dbReference type="ARBA" id="ARBA00022833"/>
    </source>
</evidence>
<dbReference type="InterPro" id="IPR002477">
    <property type="entry name" value="Peptidoglycan-bd-like"/>
</dbReference>
<feature type="binding site" evidence="26">
    <location>
        <position position="172"/>
    </location>
    <ligand>
        <name>Ca(2+)</name>
        <dbReference type="ChEBI" id="CHEBI:29108"/>
        <label>3</label>
    </ligand>
</feature>
<dbReference type="GO" id="GO:0030198">
    <property type="term" value="P:extracellular matrix organization"/>
    <property type="evidence" value="ECO:0007669"/>
    <property type="project" value="TreeGrafter"/>
</dbReference>
<evidence type="ECO:0000256" key="12">
    <source>
        <dbReference type="ARBA" id="ARBA00022782"/>
    </source>
</evidence>
<dbReference type="InterPro" id="IPR001818">
    <property type="entry name" value="Pept_M10_metallopeptidase"/>
</dbReference>
<feature type="binding site" evidence="26">
    <location>
        <position position="340"/>
    </location>
    <ligand>
        <name>Ca(2+)</name>
        <dbReference type="ChEBI" id="CHEBI:29108"/>
        <label>5</label>
    </ligand>
</feature>
<dbReference type="GO" id="GO:0031012">
    <property type="term" value="C:extracellular matrix"/>
    <property type="evidence" value="ECO:0007669"/>
    <property type="project" value="InterPro"/>
</dbReference>
<dbReference type="EMBL" id="JANPWB010000008">
    <property type="protein sequence ID" value="KAJ1160437.1"/>
    <property type="molecule type" value="Genomic_DNA"/>
</dbReference>
<feature type="binding site" evidence="26">
    <location>
        <position position="338"/>
    </location>
    <ligand>
        <name>Ca(2+)</name>
        <dbReference type="ChEBI" id="CHEBI:29108"/>
        <label>4</label>
    </ligand>
</feature>
<dbReference type="SUPFAM" id="SSF50923">
    <property type="entry name" value="Hemopexin-like domain"/>
    <property type="match status" value="1"/>
</dbReference>
<evidence type="ECO:0000256" key="3">
    <source>
        <dbReference type="ARBA" id="ARBA00022473"/>
    </source>
</evidence>
<dbReference type="CDD" id="cd00094">
    <property type="entry name" value="HX"/>
    <property type="match status" value="1"/>
</dbReference>
<keyword evidence="6" id="KW-0597">Phosphoprotein</keyword>
<reference evidence="32" key="1">
    <citation type="journal article" date="2022" name="bioRxiv">
        <title>Sequencing and chromosome-scale assembly of the giantPleurodeles waltlgenome.</title>
        <authorList>
            <person name="Brown T."/>
            <person name="Elewa A."/>
            <person name="Iarovenko S."/>
            <person name="Subramanian E."/>
            <person name="Araus A.J."/>
            <person name="Petzold A."/>
            <person name="Susuki M."/>
            <person name="Suzuki K.-i.T."/>
            <person name="Hayashi T."/>
            <person name="Toyoda A."/>
            <person name="Oliveira C."/>
            <person name="Osipova E."/>
            <person name="Leigh N.D."/>
            <person name="Simon A."/>
            <person name="Yun M.H."/>
        </authorList>
    </citation>
    <scope>NUCLEOTIDE SEQUENCE</scope>
    <source>
        <strain evidence="32">20211129_DDA</strain>
        <tissue evidence="32">Liver</tissue>
    </source>
</reference>
<dbReference type="AlphaFoldDB" id="A0AAV7S755"/>
<dbReference type="PRINTS" id="PR00138">
    <property type="entry name" value="MATRIXIN"/>
</dbReference>
<evidence type="ECO:0000256" key="11">
    <source>
        <dbReference type="ARBA" id="ARBA00022737"/>
    </source>
</evidence>
<feature type="repeat" description="Hemopexin" evidence="28">
    <location>
        <begin position="334"/>
        <end position="380"/>
    </location>
</feature>
<feature type="binding site" evidence="25">
    <location>
        <position position="217"/>
    </location>
    <ligand>
        <name>Zn(2+)</name>
        <dbReference type="ChEBI" id="CHEBI:29105"/>
        <label>2</label>
        <note>catalytic</note>
    </ligand>
</feature>
<keyword evidence="3" id="KW-0217">Developmental protein</keyword>
<evidence type="ECO:0000256" key="29">
    <source>
        <dbReference type="SAM" id="MobiDB-lite"/>
    </source>
</evidence>
<dbReference type="PIRSF" id="PIRSF001191">
    <property type="entry name" value="Peptidase_M10A_matrix"/>
    <property type="match status" value="1"/>
</dbReference>
<keyword evidence="8" id="KW-0645">Protease</keyword>
<dbReference type="InterPro" id="IPR018486">
    <property type="entry name" value="Hemopexin_CS"/>
</dbReference>
<dbReference type="GO" id="GO:0030574">
    <property type="term" value="P:collagen catabolic process"/>
    <property type="evidence" value="ECO:0007669"/>
    <property type="project" value="UniProtKB-KW"/>
</dbReference>
<keyword evidence="14 25" id="KW-0862">Zinc</keyword>
<sequence>MSRLLLLSVILAGGYAAYIPGDLVPEDEATLYLLQFGYLHKPLEKPSYEFQITDIEEALRSFQAASGLPVTGLVDEETLEQMRQPRCGLEDPFNQKTFKYLHLGRWRKKNLTYRIYNYTPDMTTSGARTAIQSAFKYWSDVTPLTFREVKRGRADIRISFHRRGAGCSRPFDGPGKVLAHADIPEEGTVHFDEDEYWTEGTYNGVNLRIIAAHELGHALGLGHSRYSTALMAPVYSGYKPNFRLHFDDISGIQALYGKKTTPREEEEAIPTPQTTPPKPLPTSARPDPCKDDLDAIILGPYDKTYAFKGDYVWTVTDYGVNPLMRIQSLWKGLPGNLDAAVHSPRTKKTYFFKGDKVWRYTDFKLNYGYPKLLARVPPSIDAALYWEGNQKIFLFKGDGYWQWDELAWTDFTSYPKKISSLFTGIPPNLDAALTWKNNKVYFFKGDKYWRVNRQLRTDRGYPLSKAERWMQC</sequence>
<feature type="binding site" evidence="26">
    <location>
        <position position="192"/>
    </location>
    <ligand>
        <name>Ca(2+)</name>
        <dbReference type="ChEBI" id="CHEBI:29108"/>
        <label>3</label>
    </ligand>
</feature>
<dbReference type="InterPro" id="IPR036365">
    <property type="entry name" value="PGBD-like_sf"/>
</dbReference>
<dbReference type="SUPFAM" id="SSF47090">
    <property type="entry name" value="PGBD-like"/>
    <property type="match status" value="1"/>
</dbReference>
<evidence type="ECO:0000256" key="28">
    <source>
        <dbReference type="PROSITE-ProRule" id="PRU01011"/>
    </source>
</evidence>
<dbReference type="Pfam" id="PF01471">
    <property type="entry name" value="PG_binding_1"/>
    <property type="match status" value="1"/>
</dbReference>
<evidence type="ECO:0000256" key="24">
    <source>
        <dbReference type="PIRSR" id="PIRSR001191-1"/>
    </source>
</evidence>
<dbReference type="SUPFAM" id="SSF55486">
    <property type="entry name" value="Metalloproteases ('zincins'), catalytic domain"/>
    <property type="match status" value="1"/>
</dbReference>
<keyword evidence="33" id="KW-1185">Reference proteome</keyword>
<dbReference type="PROSITE" id="PS00024">
    <property type="entry name" value="HEMOPEXIN"/>
    <property type="match status" value="1"/>
</dbReference>
<keyword evidence="5" id="KW-0272">Extracellular matrix</keyword>
<evidence type="ECO:0000256" key="15">
    <source>
        <dbReference type="ARBA" id="ARBA00022837"/>
    </source>
</evidence>
<evidence type="ECO:0000256" key="1">
    <source>
        <dbReference type="ARBA" id="ARBA00004498"/>
    </source>
</evidence>
<comment type="cofactor">
    <cofactor evidence="26">
        <name>Zn(2+)</name>
        <dbReference type="ChEBI" id="CHEBI:29105"/>
    </cofactor>
    <text evidence="26">Binds 2 Zn(2+) ions per subunit.</text>
</comment>
<feature type="modified residue" description="Phosphotyrosine; by PKDCC" evidence="27">
    <location>
        <position position="369"/>
    </location>
</feature>
<evidence type="ECO:0000256" key="9">
    <source>
        <dbReference type="ARBA" id="ARBA00022723"/>
    </source>
</evidence>
<feature type="binding site" evidence="26">
    <location>
        <position position="190"/>
    </location>
    <ligand>
        <name>Zn(2+)</name>
        <dbReference type="ChEBI" id="CHEBI:29105"/>
        <label>1</label>
    </ligand>
</feature>
<evidence type="ECO:0000256" key="6">
    <source>
        <dbReference type="ARBA" id="ARBA00022553"/>
    </source>
</evidence>
<keyword evidence="19" id="KW-1015">Disulfide bond</keyword>
<dbReference type="Gene3D" id="3.40.390.10">
    <property type="entry name" value="Collagenase (Catalytic Domain)"/>
    <property type="match status" value="1"/>
</dbReference>
<dbReference type="FunFam" id="2.110.10.10:FF:000021">
    <property type="entry name" value="Matrix metallopeptidase 19"/>
    <property type="match status" value="1"/>
</dbReference>
<feature type="binding site" evidence="26">
    <location>
        <position position="195"/>
    </location>
    <ligand>
        <name>Ca(2+)</name>
        <dbReference type="ChEBI" id="CHEBI:29108"/>
        <label>3</label>
    </ligand>
</feature>
<keyword evidence="18" id="KW-0865">Zymogen</keyword>
<feature type="binding site" evidence="26">
    <location>
        <position position="296"/>
    </location>
    <ligand>
        <name>Ca(2+)</name>
        <dbReference type="ChEBI" id="CHEBI:29108"/>
        <label>5</label>
    </ligand>
</feature>
<dbReference type="SMART" id="SM00120">
    <property type="entry name" value="HX"/>
    <property type="match status" value="4"/>
</dbReference>
<feature type="binding site" evidence="26">
    <location>
        <position position="294"/>
    </location>
    <ligand>
        <name>Ca(2+)</name>
        <dbReference type="ChEBI" id="CHEBI:29108"/>
        <label>4</label>
    </ligand>
</feature>
<evidence type="ECO:0000256" key="23">
    <source>
        <dbReference type="ARBA" id="ARBA00083944"/>
    </source>
</evidence>
<keyword evidence="10 30" id="KW-0732">Signal</keyword>
<feature type="binding site" evidence="26">
    <location>
        <position position="180"/>
    </location>
    <ligand>
        <name>Zn(2+)</name>
        <dbReference type="ChEBI" id="CHEBI:29105"/>
        <label>1</label>
    </ligand>
</feature>
<evidence type="ECO:0000256" key="4">
    <source>
        <dbReference type="ARBA" id="ARBA00022525"/>
    </source>
</evidence>
<keyword evidence="15 26" id="KW-0106">Calcium</keyword>
<dbReference type="InterPro" id="IPR033739">
    <property type="entry name" value="M10A_MMP"/>
</dbReference>
<dbReference type="InterPro" id="IPR036375">
    <property type="entry name" value="Hemopexin-like_dom_sf"/>
</dbReference>
<feature type="binding site" evidence="26">
    <location>
        <position position="195"/>
    </location>
    <ligand>
        <name>Ca(2+)</name>
        <dbReference type="ChEBI" id="CHEBI:29108"/>
        <label>1</label>
    </ligand>
</feature>
<keyword evidence="17" id="KW-0177">Collagen degradation</keyword>
<dbReference type="FunFam" id="3.40.390.10:FF:000027">
    <property type="entry name" value="Matrix metallopeptidase 19"/>
    <property type="match status" value="1"/>
</dbReference>
<dbReference type="GO" id="GO:0001525">
    <property type="term" value="P:angiogenesis"/>
    <property type="evidence" value="ECO:0007669"/>
    <property type="project" value="UniProtKB-KW"/>
</dbReference>
<feature type="binding site" evidence="26">
    <location>
        <position position="121"/>
    </location>
    <ligand>
        <name>Ca(2+)</name>
        <dbReference type="ChEBI" id="CHEBI:29108"/>
        <label>1</label>
    </ligand>
</feature>
<dbReference type="InterPro" id="IPR024079">
    <property type="entry name" value="MetalloPept_cat_dom_sf"/>
</dbReference>
<dbReference type="InterPro" id="IPR021190">
    <property type="entry name" value="Pept_M10A"/>
</dbReference>
<name>A0AAV7S755_PLEWA</name>
<dbReference type="Proteomes" id="UP001066276">
    <property type="component" value="Chromosome 4_2"/>
</dbReference>
<dbReference type="PANTHER" id="PTHR10201:SF166">
    <property type="entry name" value="MATRIX METALLOPROTEINASE-19"/>
    <property type="match status" value="1"/>
</dbReference>
<feature type="binding site" evidence="26">
    <location>
        <position position="231"/>
    </location>
    <ligand>
        <name>Zn(2+)</name>
        <dbReference type="ChEBI" id="CHEBI:29105"/>
        <label>2</label>
        <note>catalytic</note>
    </ligand>
</feature>
<dbReference type="GO" id="GO:0004222">
    <property type="term" value="F:metalloendopeptidase activity"/>
    <property type="evidence" value="ECO:0007669"/>
    <property type="project" value="InterPro"/>
</dbReference>
<keyword evidence="20" id="KW-0325">Glycoprotein</keyword>
<comment type="caution">
    <text evidence="32">The sequence shown here is derived from an EMBL/GenBank/DDBJ whole genome shotgun (WGS) entry which is preliminary data.</text>
</comment>
<keyword evidence="7" id="KW-0037">Angiogenesis</keyword>
<proteinExistence type="inferred from homology"/>
<feature type="binding site" evidence="26">
    <location>
        <position position="173"/>
    </location>
    <ligand>
        <name>Ca(2+)</name>
        <dbReference type="ChEBI" id="CHEBI:29108"/>
        <label>3</label>
    </ligand>
</feature>
<feature type="binding site" description="in inhibited form" evidence="26">
    <location>
        <position position="87"/>
    </location>
    <ligand>
        <name>Zn(2+)</name>
        <dbReference type="ChEBI" id="CHEBI:29105"/>
        <label>2</label>
        <note>catalytic</note>
    </ligand>
</feature>
<evidence type="ECO:0000256" key="17">
    <source>
        <dbReference type="ARBA" id="ARBA00023105"/>
    </source>
</evidence>
<dbReference type="InterPro" id="IPR006026">
    <property type="entry name" value="Peptidase_Metallo"/>
</dbReference>
<dbReference type="InterPro" id="IPR018487">
    <property type="entry name" value="Hemopexin-like_repeat"/>
</dbReference>
<dbReference type="CDD" id="cd04278">
    <property type="entry name" value="ZnMc_MMP"/>
    <property type="match status" value="1"/>
</dbReference>
<evidence type="ECO:0000256" key="18">
    <source>
        <dbReference type="ARBA" id="ARBA00023145"/>
    </source>
</evidence>
<comment type="similarity">
    <text evidence="2">Belongs to the peptidase M10A family.</text>
</comment>
<feature type="active site" evidence="24">
    <location>
        <position position="214"/>
    </location>
</feature>
<evidence type="ECO:0000256" key="30">
    <source>
        <dbReference type="SAM" id="SignalP"/>
    </source>
</evidence>
<dbReference type="Pfam" id="PF00413">
    <property type="entry name" value="Peptidase_M10"/>
    <property type="match status" value="1"/>
</dbReference>
<dbReference type="Pfam" id="PF00045">
    <property type="entry name" value="Hemopexin"/>
    <property type="match status" value="3"/>
</dbReference>
<evidence type="ECO:0000256" key="21">
    <source>
        <dbReference type="ARBA" id="ARBA00057336"/>
    </source>
</evidence>
<comment type="subcellular location">
    <subcellularLocation>
        <location evidence="1">Secreted</location>
        <location evidence="1">Extracellular space</location>
        <location evidence="1">Extracellular matrix</location>
    </subcellularLocation>
</comment>
<dbReference type="InterPro" id="IPR000585">
    <property type="entry name" value="Hemopexin-like_dom"/>
</dbReference>
<accession>A0AAV7S755</accession>
<keyword evidence="16" id="KW-0482">Metalloprotease</keyword>
<dbReference type="GO" id="GO:0008270">
    <property type="term" value="F:zinc ion binding"/>
    <property type="evidence" value="ECO:0007669"/>
    <property type="project" value="InterPro"/>
</dbReference>
<feature type="binding site" evidence="26">
    <location>
        <position position="383"/>
    </location>
    <ligand>
        <name>Ca(2+)</name>
        <dbReference type="ChEBI" id="CHEBI:29108"/>
        <label>5</label>
    </ligand>
</feature>
<feature type="binding site" evidence="25">
    <location>
        <position position="213"/>
    </location>
    <ligand>
        <name>Zn(2+)</name>
        <dbReference type="ChEBI" id="CHEBI:29105"/>
        <label>2</label>
        <note>catalytic</note>
    </ligand>
</feature>
<evidence type="ECO:0000256" key="13">
    <source>
        <dbReference type="ARBA" id="ARBA00022801"/>
    </source>
</evidence>
<evidence type="ECO:0000256" key="25">
    <source>
        <dbReference type="PIRSR" id="PIRSR001191-2"/>
    </source>
</evidence>
<feature type="chain" id="PRO_5043462512" description="Matrix metalloproteinase-19" evidence="30">
    <location>
        <begin position="17"/>
        <end position="472"/>
    </location>
</feature>
<feature type="signal peptide" evidence="30">
    <location>
        <begin position="1"/>
        <end position="16"/>
    </location>
</feature>